<protein>
    <submittedName>
        <fullName evidence="5">Uncharacterized ATP-dependent DEAD/DEAH box helicase</fullName>
    </submittedName>
</protein>
<dbReference type="PANTHER" id="PTHR47957:SF3">
    <property type="entry name" value="ATP-DEPENDENT HELICASE HRQ1"/>
    <property type="match status" value="1"/>
</dbReference>
<dbReference type="PROSITE" id="PS51192">
    <property type="entry name" value="HELICASE_ATP_BIND_1"/>
    <property type="match status" value="1"/>
</dbReference>
<dbReference type="GO" id="GO:0003676">
    <property type="term" value="F:nucleic acid binding"/>
    <property type="evidence" value="ECO:0007669"/>
    <property type="project" value="InterPro"/>
</dbReference>
<accession>A0A975BDU6</accession>
<feature type="domain" description="Helicase C-terminal" evidence="4">
    <location>
        <begin position="1020"/>
        <end position="1186"/>
    </location>
</feature>
<dbReference type="InterPro" id="IPR018973">
    <property type="entry name" value="MZB"/>
</dbReference>
<dbReference type="GO" id="GO:0006289">
    <property type="term" value="P:nucleotide-excision repair"/>
    <property type="evidence" value="ECO:0007669"/>
    <property type="project" value="TreeGrafter"/>
</dbReference>
<dbReference type="Gene3D" id="3.40.50.300">
    <property type="entry name" value="P-loop containing nucleotide triphosphate hydrolases"/>
    <property type="match status" value="2"/>
</dbReference>
<evidence type="ECO:0000313" key="6">
    <source>
        <dbReference type="Proteomes" id="UP000663720"/>
    </source>
</evidence>
<sequence>MLPATIAHDIKQQILHYLGATFNFRDPEVENELHRFFNDPENGIFKGPWLKLQLPFRQAGNDGSRFFDLKLPFTSPFRHQWEAWERLTAKNNTPQHTLITTGTGSGKTECFLFPILDYCLRMHEKGLNKGIKAVVLYPMNALAADQAGRFAREILTSEQLSQDTDIDGKTVRKARIRVGLYTGRMQPGQEDRSGDEKGTWKDVCIIPSAAPDGKPAYTAITSRTVMQETPPDILLTNYKMLDYLLMRPKDQGIWQYNNENRKLLQYLVLDELHTYDGAQGADVACLIRRLKERLDIPKGRLCVVGTSATIAKSNDETTDDPINRLCKFAETLFEESIPNDAVIQEDRCNVHEIIRPLTESKMPRADMCEPGEQETGLNFARRMAPLFGGPVFPLGNDDLWLKNIKGSIPHDPDKRWGLALGEWLRTQSLFHDLLKSAGSGAVLWNELVHHLTKNNFDLRAAGKYHERSTVFMAFLALVVHARELRAGNPFPLVPTQVQFWIRELRRIGRIAAPEPVFGWLDQPPLNQKILPTVHCTECGESAWVALEDPDVKSAIEKKAPNGFGLIGDPQTIYQGWGFDREASSRLVILSPWKKDDAVSGEQIEPEALRYYLSPSELVVRMGPGQCPISGGSTFPVQVVRESKRIEKNNQLVGIRRCPLCKAVDSLMFIGSRAATMASVAIDEMFGSVLNNDPKLLAFTDSVQDASHRAGFFSARTYHFTFRTALQHIIDDAGAKGLPITEAGERLVSFWSENRPGRPGSVREVMATLMPPDLREYAPYLDFRNNPQKLHPGTKLQTEFLERLNWEAASEYSLMLTHGRTMELHASACLGWDEAVIDETVKSIRSKLPGISPLLEKIPDRDLKLWIFGILYRQRERGGLYHPFLDHYASRNYWGKYPFGKTVSGRETHPHQGRYRPRLMVTVPDRYHDFILASGRTGQQAPWHLVWLRRVIEVPGVEESSLIDLIHTLLRQGTGSGLFKCLHIDGSKEFYVLNSNAARLYPAGIKLVCKHSSHTMFRPESEADLWSKAPSLSYYSEKGKYQTAELNDRERYYRNRYRKGALRRVFAYEHTGLLTTDERESLEMSFNTGNHADDPNVLTATSTLEMGIDIGDLSATMLCSIPPSTASFLQRIGRAGRRTGTALVLSIINQRPHDLFFFARPKDLLNGLVEPPGCWLDACAVLVRQYLAFCFDRAVKTGQLQGIPVTGRQLVDETIIKHAGFIPDLLEWMTGNEDELQKDFLARFSDDVQPDTVERFAIDSRTERLRERIETAAREFDIQQNLIRNASRRLKEQKKKADPQTEAEIIAEIEHEQRILKARQQKLGEISALEVLIEHGLLPNYAFPERGVRFSGATYNRHANKNFSSGKQKNRDGRTQTYELVRSGSSAIRELAPANRFYTHSHMFEIQQLEIGSKSEPLIEEWAVCGQCGHMRTVAEIKNPDALPYCPQCGYDGPDGQREKGQHRNFLPFHRSQAVSYMEYYESLSGDRGEERESEIYRLVTGFDNTVARAGGAVGNDSLPFGIEYREAVLMREINSGYNDLPAEMPFGRDVKVSDGFEICTDCGMTVFPGKYRTEVRHRRSCPGRLKTEKQRQKGSNEDAYNWQQVFLYREIRTEAIRLLLPDVEQADLDTLEACFYLGMRIHFQGDPAHLIVRPQIIPDHREGLIKHYLVLMDAVPGGTGFLKTLYQEKDEQNRPGEGVMKVLNLALNALETCECRRLHPTENDTDGCYRCIRTYHMQHRLENISRNRGIQLLKKLIKSGKQRTVRKALDEIKSISLFGSVLEKKFVDCLREWVNNKNGQWRDAMINGTKGFCFMLPEQTRAWELELQPVFGPHQNVFIPCQPDFLLSCDDPDVKPVAIFTDGFEPHVQPGEGKSRLADDIQKRRAILESRRYRVWNISWDDLEDNKEKSQLAFLQPPIIERVLQPEMKKIKKDGSCVPDSGNNIIATASNPWEQLKAFILCPNDEIWKQLACHAAGTFMYALVIQGIGTGSDAMQTVFEQWRNGTNVNPLQKGNTGDWFWLNRIALSEDMLAYALADDLISQSFDSIRIVLRLGDSQDERKQNRTYHIRWRGFMALMNFFQFTENFTIFTTSEVEAGTAPELPLTSCIRLSPEWEDVLEETVASLEPFVKKAAAANCAVPKVEYYSNDLDEELFAELAWPHIPQPIALLTGDQRNFAAKWQDAGWIVITDRGLQVQGYEYLIKQLPKI</sequence>
<dbReference type="InterPro" id="IPR014001">
    <property type="entry name" value="Helicase_ATP-bd"/>
</dbReference>
<gene>
    <name evidence="5" type="ORF">dnl_62570</name>
</gene>
<dbReference type="EMBL" id="CP061799">
    <property type="protein sequence ID" value="QTA83839.1"/>
    <property type="molecule type" value="Genomic_DNA"/>
</dbReference>
<evidence type="ECO:0000259" key="4">
    <source>
        <dbReference type="PROSITE" id="PS51194"/>
    </source>
</evidence>
<dbReference type="GO" id="GO:0036297">
    <property type="term" value="P:interstrand cross-link repair"/>
    <property type="evidence" value="ECO:0007669"/>
    <property type="project" value="TreeGrafter"/>
</dbReference>
<keyword evidence="6" id="KW-1185">Reference proteome</keyword>
<keyword evidence="5" id="KW-0378">Hydrolase</keyword>
<evidence type="ECO:0000259" key="3">
    <source>
        <dbReference type="PROSITE" id="PS51192"/>
    </source>
</evidence>
<dbReference type="SUPFAM" id="SSF52540">
    <property type="entry name" value="P-loop containing nucleoside triphosphate hydrolases"/>
    <property type="match status" value="2"/>
</dbReference>
<dbReference type="InterPro" id="IPR027417">
    <property type="entry name" value="P-loop_NTPase"/>
</dbReference>
<evidence type="ECO:0000256" key="2">
    <source>
        <dbReference type="ARBA" id="ARBA00022840"/>
    </source>
</evidence>
<dbReference type="SMART" id="SM00487">
    <property type="entry name" value="DEXDc"/>
    <property type="match status" value="1"/>
</dbReference>
<evidence type="ECO:0000313" key="5">
    <source>
        <dbReference type="EMBL" id="QTA83839.1"/>
    </source>
</evidence>
<organism evidence="5 6">
    <name type="scientific">Desulfonema limicola</name>
    <dbReference type="NCBI Taxonomy" id="45656"/>
    <lineage>
        <taxon>Bacteria</taxon>
        <taxon>Pseudomonadati</taxon>
        <taxon>Thermodesulfobacteriota</taxon>
        <taxon>Desulfobacteria</taxon>
        <taxon>Desulfobacterales</taxon>
        <taxon>Desulfococcaceae</taxon>
        <taxon>Desulfonema</taxon>
    </lineage>
</organism>
<feature type="domain" description="Helicase ATP-binding" evidence="3">
    <location>
        <begin position="88"/>
        <end position="328"/>
    </location>
</feature>
<dbReference type="InterPro" id="IPR001650">
    <property type="entry name" value="Helicase_C-like"/>
</dbReference>
<evidence type="ECO:0000256" key="1">
    <source>
        <dbReference type="ARBA" id="ARBA00022741"/>
    </source>
</evidence>
<keyword evidence="2" id="KW-0067">ATP-binding</keyword>
<proteinExistence type="predicted"/>
<dbReference type="PROSITE" id="PS51194">
    <property type="entry name" value="HELICASE_CTER"/>
    <property type="match status" value="1"/>
</dbReference>
<keyword evidence="5" id="KW-0347">Helicase</keyword>
<dbReference type="SMART" id="SM00490">
    <property type="entry name" value="HELICc"/>
    <property type="match status" value="1"/>
</dbReference>
<name>A0A975BDU6_9BACT</name>
<dbReference type="KEGG" id="dli:dnl_62570"/>
<keyword evidence="1" id="KW-0547">Nucleotide-binding</keyword>
<dbReference type="Pfam" id="PF09369">
    <property type="entry name" value="MZB"/>
    <property type="match status" value="1"/>
</dbReference>
<dbReference type="RefSeq" id="WP_207689627.1">
    <property type="nucleotide sequence ID" value="NZ_CP061799.1"/>
</dbReference>
<dbReference type="GO" id="GO:0005524">
    <property type="term" value="F:ATP binding"/>
    <property type="evidence" value="ECO:0007669"/>
    <property type="project" value="UniProtKB-KW"/>
</dbReference>
<reference evidence="5" key="1">
    <citation type="journal article" date="2021" name="Microb. Physiol.">
        <title>Proteogenomic Insights into the Physiology of Marine, Sulfate-Reducing, Filamentous Desulfonema limicola and Desulfonema magnum.</title>
        <authorList>
            <person name="Schnaars V."/>
            <person name="Wohlbrand L."/>
            <person name="Scheve S."/>
            <person name="Hinrichs C."/>
            <person name="Reinhardt R."/>
            <person name="Rabus R."/>
        </authorList>
    </citation>
    <scope>NUCLEOTIDE SEQUENCE</scope>
    <source>
        <strain evidence="5">5ac10</strain>
    </source>
</reference>
<dbReference type="PANTHER" id="PTHR47957">
    <property type="entry name" value="ATP-DEPENDENT HELICASE HRQ1"/>
    <property type="match status" value="1"/>
</dbReference>
<dbReference type="Proteomes" id="UP000663720">
    <property type="component" value="Chromosome"/>
</dbReference>
<dbReference type="InterPro" id="IPR011545">
    <property type="entry name" value="DEAD/DEAH_box_helicase_dom"/>
</dbReference>
<dbReference type="Pfam" id="PF00271">
    <property type="entry name" value="Helicase_C"/>
    <property type="match status" value="1"/>
</dbReference>
<dbReference type="Pfam" id="PF00270">
    <property type="entry name" value="DEAD"/>
    <property type="match status" value="2"/>
</dbReference>
<dbReference type="GO" id="GO:0043138">
    <property type="term" value="F:3'-5' DNA helicase activity"/>
    <property type="evidence" value="ECO:0007669"/>
    <property type="project" value="TreeGrafter"/>
</dbReference>